<feature type="non-terminal residue" evidence="2">
    <location>
        <position position="1"/>
    </location>
</feature>
<dbReference type="InterPro" id="IPR004358">
    <property type="entry name" value="Sig_transdc_His_kin-like_C"/>
</dbReference>
<evidence type="ECO:0000259" key="1">
    <source>
        <dbReference type="PROSITE" id="PS50109"/>
    </source>
</evidence>
<protein>
    <recommendedName>
        <fullName evidence="1">Histidine kinase domain-containing protein</fullName>
    </recommendedName>
</protein>
<feature type="domain" description="Histidine kinase" evidence="1">
    <location>
        <begin position="1"/>
        <end position="168"/>
    </location>
</feature>
<dbReference type="GO" id="GO:0016772">
    <property type="term" value="F:transferase activity, transferring phosphorus-containing groups"/>
    <property type="evidence" value="ECO:0007669"/>
    <property type="project" value="InterPro"/>
</dbReference>
<evidence type="ECO:0000313" key="2">
    <source>
        <dbReference type="EMBL" id="GAJ23514.1"/>
    </source>
</evidence>
<reference evidence="2" key="1">
    <citation type="journal article" date="2014" name="Front. Microbiol.">
        <title>High frequency of phylogenetically diverse reductive dehalogenase-homologous genes in deep subseafloor sedimentary metagenomes.</title>
        <authorList>
            <person name="Kawai M."/>
            <person name="Futagami T."/>
            <person name="Toyoda A."/>
            <person name="Takaki Y."/>
            <person name="Nishi S."/>
            <person name="Hori S."/>
            <person name="Arai W."/>
            <person name="Tsubouchi T."/>
            <person name="Morono Y."/>
            <person name="Uchiyama I."/>
            <person name="Ito T."/>
            <person name="Fujiyama A."/>
            <person name="Inagaki F."/>
            <person name="Takami H."/>
        </authorList>
    </citation>
    <scope>NUCLEOTIDE SEQUENCE</scope>
    <source>
        <strain evidence="2">Expedition CK06-06</strain>
    </source>
</reference>
<sequence>NNFLAAIVGNVALAKMHAQPNAEVFTRLEEMERASLRARDLTQQLITFAQGGVPVRVPGTLPDLIKDASTFVLRGSNVRCKYHFPNDLWWAEFDQGQIIQVIQNLIINADQAMPDGGVVNVEADNVTVTAAYRLPLKPGRYIRVMIEDNGIGIPKENVNKIFDPFFTT</sequence>
<comment type="caution">
    <text evidence="2">The sequence shown here is derived from an EMBL/GenBank/DDBJ whole genome shotgun (WGS) entry which is preliminary data.</text>
</comment>
<dbReference type="Pfam" id="PF02518">
    <property type="entry name" value="HATPase_c"/>
    <property type="match status" value="1"/>
</dbReference>
<dbReference type="PROSITE" id="PS50109">
    <property type="entry name" value="HIS_KIN"/>
    <property type="match status" value="1"/>
</dbReference>
<gene>
    <name evidence="2" type="ORF">S12H4_59135</name>
</gene>
<accession>X1V1F1</accession>
<proteinExistence type="predicted"/>
<dbReference type="Gene3D" id="1.10.287.130">
    <property type="match status" value="1"/>
</dbReference>
<dbReference type="InterPro" id="IPR005467">
    <property type="entry name" value="His_kinase_dom"/>
</dbReference>
<dbReference type="Gene3D" id="3.30.565.10">
    <property type="entry name" value="Histidine kinase-like ATPase, C-terminal domain"/>
    <property type="match status" value="1"/>
</dbReference>
<dbReference type="PRINTS" id="PR00344">
    <property type="entry name" value="BCTRLSENSOR"/>
</dbReference>
<dbReference type="EMBL" id="BARW01038561">
    <property type="protein sequence ID" value="GAJ23514.1"/>
    <property type="molecule type" value="Genomic_DNA"/>
</dbReference>
<dbReference type="InterPro" id="IPR036890">
    <property type="entry name" value="HATPase_C_sf"/>
</dbReference>
<organism evidence="2">
    <name type="scientific">marine sediment metagenome</name>
    <dbReference type="NCBI Taxonomy" id="412755"/>
    <lineage>
        <taxon>unclassified sequences</taxon>
        <taxon>metagenomes</taxon>
        <taxon>ecological metagenomes</taxon>
    </lineage>
</organism>
<feature type="non-terminal residue" evidence="2">
    <location>
        <position position="168"/>
    </location>
</feature>
<dbReference type="PANTHER" id="PTHR43065:SF42">
    <property type="entry name" value="TWO-COMPONENT SENSOR PPRA"/>
    <property type="match status" value="1"/>
</dbReference>
<name>X1V1F1_9ZZZZ</name>
<dbReference type="AlphaFoldDB" id="X1V1F1"/>
<dbReference type="SUPFAM" id="SSF55874">
    <property type="entry name" value="ATPase domain of HSP90 chaperone/DNA topoisomerase II/histidine kinase"/>
    <property type="match status" value="1"/>
</dbReference>
<dbReference type="PANTHER" id="PTHR43065">
    <property type="entry name" value="SENSOR HISTIDINE KINASE"/>
    <property type="match status" value="1"/>
</dbReference>
<dbReference type="InterPro" id="IPR003594">
    <property type="entry name" value="HATPase_dom"/>
</dbReference>